<dbReference type="STRING" id="540747.SAMN04488031_102871"/>
<dbReference type="Gene3D" id="3.30.10.10">
    <property type="entry name" value="Trypsin Inhibitor V, subunit A"/>
    <property type="match status" value="1"/>
</dbReference>
<dbReference type="InterPro" id="IPR021719">
    <property type="entry name" value="Prot_inh_I78"/>
</dbReference>
<accession>A0A0T5PF45</accession>
<feature type="chain" id="PRO_5015044628" evidence="1">
    <location>
        <begin position="22"/>
        <end position="85"/>
    </location>
</feature>
<evidence type="ECO:0000313" key="3">
    <source>
        <dbReference type="EMBL" id="QEW28791.1"/>
    </source>
</evidence>
<evidence type="ECO:0000313" key="2">
    <source>
        <dbReference type="EMBL" id="KRS19840.1"/>
    </source>
</evidence>
<feature type="signal peptide" evidence="1">
    <location>
        <begin position="1"/>
        <end position="21"/>
    </location>
</feature>
<dbReference type="AlphaFoldDB" id="A0A0T5PF45"/>
<evidence type="ECO:0000256" key="1">
    <source>
        <dbReference type="SAM" id="SignalP"/>
    </source>
</evidence>
<protein>
    <submittedName>
        <fullName evidence="3">Peptidase inhibitor I78 family protein</fullName>
    </submittedName>
</protein>
<evidence type="ECO:0000313" key="5">
    <source>
        <dbReference type="Proteomes" id="UP000325785"/>
    </source>
</evidence>
<name>A0A0T5PF45_9RHOB</name>
<keyword evidence="4" id="KW-1185">Reference proteome</keyword>
<dbReference type="Proteomes" id="UP000051401">
    <property type="component" value="Unassembled WGS sequence"/>
</dbReference>
<dbReference type="KEGG" id="rid:RIdsm_04631"/>
<dbReference type="PANTHER" id="PTHR39600:SF1">
    <property type="entry name" value="PEPTIDASE INHIBITOR I78 FAMILY PROTEIN"/>
    <property type="match status" value="1"/>
</dbReference>
<reference evidence="2 4" key="1">
    <citation type="submission" date="2015-04" db="EMBL/GenBank/DDBJ databases">
        <title>The draft genome sequence of Roseovarius indicus B108T.</title>
        <authorList>
            <person name="Li G."/>
            <person name="Lai Q."/>
            <person name="Shao Z."/>
            <person name="Yan P."/>
        </authorList>
    </citation>
    <scope>NUCLEOTIDE SEQUENCE [LARGE SCALE GENOMIC DNA]</scope>
    <source>
        <strain evidence="2 4">B108</strain>
    </source>
</reference>
<proteinExistence type="predicted"/>
<keyword evidence="1" id="KW-0732">Signal</keyword>
<dbReference type="RefSeq" id="WP_057813150.1">
    <property type="nucleotide sequence ID" value="NZ_CAXRJZ010000021.1"/>
</dbReference>
<dbReference type="OrthoDB" id="8724542at2"/>
<dbReference type="Proteomes" id="UP000325785">
    <property type="component" value="Chromosome"/>
</dbReference>
<dbReference type="Pfam" id="PF11720">
    <property type="entry name" value="Inhibitor_I78"/>
    <property type="match status" value="1"/>
</dbReference>
<dbReference type="EMBL" id="CP031598">
    <property type="protein sequence ID" value="QEW28791.1"/>
    <property type="molecule type" value="Genomic_DNA"/>
</dbReference>
<evidence type="ECO:0000313" key="4">
    <source>
        <dbReference type="Proteomes" id="UP000051401"/>
    </source>
</evidence>
<dbReference type="PATRIC" id="fig|540747.5.peg.650"/>
<dbReference type="PROSITE" id="PS51257">
    <property type="entry name" value="PROKAR_LIPOPROTEIN"/>
    <property type="match status" value="1"/>
</dbReference>
<organism evidence="2 4">
    <name type="scientific">Roseovarius indicus</name>
    <dbReference type="NCBI Taxonomy" id="540747"/>
    <lineage>
        <taxon>Bacteria</taxon>
        <taxon>Pseudomonadati</taxon>
        <taxon>Pseudomonadota</taxon>
        <taxon>Alphaproteobacteria</taxon>
        <taxon>Rhodobacterales</taxon>
        <taxon>Roseobacteraceae</taxon>
        <taxon>Roseovarius</taxon>
    </lineage>
</organism>
<sequence length="85" mass="8691">MRFATLAVALAALGACVPADGQEDGAPSCGAEALQPLVGTPAAEHDFAEGARIIPPGTAVTMDYRSDRLNVETDDAGVITRIYCG</sequence>
<reference evidence="3 5" key="2">
    <citation type="submission" date="2018-08" db="EMBL/GenBank/DDBJ databases">
        <title>Genetic Globetrotter - A new plasmid hitch-hiking vast phylogenetic and geographic distances.</title>
        <authorList>
            <person name="Vollmers J."/>
            <person name="Petersen J."/>
        </authorList>
    </citation>
    <scope>NUCLEOTIDE SEQUENCE [LARGE SCALE GENOMIC DNA]</scope>
    <source>
        <strain evidence="3 5">DSM 26383</strain>
    </source>
</reference>
<gene>
    <name evidence="3" type="ORF">RIdsm_04631</name>
    <name evidence="2" type="ORF">XM52_03175</name>
</gene>
<dbReference type="EMBL" id="LAXI01000001">
    <property type="protein sequence ID" value="KRS19840.1"/>
    <property type="molecule type" value="Genomic_DNA"/>
</dbReference>
<dbReference type="PANTHER" id="PTHR39600">
    <property type="entry name" value="PEPTIDASE INHIBITOR I78 FAMILY PROTEIN"/>
    <property type="match status" value="1"/>
</dbReference>